<proteinExistence type="predicted"/>
<reference evidence="1 2" key="1">
    <citation type="submission" date="2018-01" db="EMBL/GenBank/DDBJ databases">
        <title>Whole genome sequencing of Histamine producing bacteria.</title>
        <authorList>
            <person name="Butler K."/>
        </authorList>
    </citation>
    <scope>NUCLEOTIDE SEQUENCE [LARGE SCALE GENOMIC DNA]</scope>
    <source>
        <strain evidence="1 2">FS-7.2</strain>
    </source>
</reference>
<dbReference type="Proteomes" id="UP000241426">
    <property type="component" value="Unassembled WGS sequence"/>
</dbReference>
<sequence>MQELGFLRTCKPATTQVMRNIDYISEVTVSKKGGGTNRVCFKCRLKFPSKFTDDSKNTNITNLCCNCGNELSLIPDSYIVPKKTQFKEWLELEANYHSGWAKRRQQHSDLYPEHKTIDMNLHLRRVRVLNMARFEKIVNDKPAEVFKAVRFVEDNFDLFQEKSLNLADGEKTLIISMMTSRYKFCKKCLKNND</sequence>
<dbReference type="EMBL" id="PYNF01000003">
    <property type="protein sequence ID" value="PSV00426.1"/>
    <property type="molecule type" value="Genomic_DNA"/>
</dbReference>
<dbReference type="AlphaFoldDB" id="A0A2T3KL77"/>
<dbReference type="RefSeq" id="WP_107289056.1">
    <property type="nucleotide sequence ID" value="NZ_PYNF01000003.1"/>
</dbReference>
<evidence type="ECO:0000313" key="2">
    <source>
        <dbReference type="Proteomes" id="UP000241426"/>
    </source>
</evidence>
<evidence type="ECO:0000313" key="1">
    <source>
        <dbReference type="EMBL" id="PSV00426.1"/>
    </source>
</evidence>
<accession>A0A2T3KL77</accession>
<gene>
    <name evidence="1" type="ORF">C9J27_04660</name>
</gene>
<comment type="caution">
    <text evidence="1">The sequence shown here is derived from an EMBL/GenBank/DDBJ whole genome shotgun (WGS) entry which is preliminary data.</text>
</comment>
<organism evidence="1 2">
    <name type="scientific">Photobacterium kishitanii</name>
    <dbReference type="NCBI Taxonomy" id="318456"/>
    <lineage>
        <taxon>Bacteria</taxon>
        <taxon>Pseudomonadati</taxon>
        <taxon>Pseudomonadota</taxon>
        <taxon>Gammaproteobacteria</taxon>
        <taxon>Vibrionales</taxon>
        <taxon>Vibrionaceae</taxon>
        <taxon>Photobacterium</taxon>
    </lineage>
</organism>
<name>A0A2T3KL77_9GAMM</name>
<protein>
    <submittedName>
        <fullName evidence="1">Uncharacterized protein</fullName>
    </submittedName>
</protein>